<dbReference type="AlphaFoldDB" id="A0A699ZGY5"/>
<dbReference type="PANTHER" id="PTHR46623:SF6">
    <property type="entry name" value="ALPHA_BETA-HYDROLASES SUPERFAMILY PROTEIN"/>
    <property type="match status" value="1"/>
</dbReference>
<organism evidence="2 3">
    <name type="scientific">Haematococcus lacustris</name>
    <name type="common">Green alga</name>
    <name type="synonym">Haematococcus pluvialis</name>
    <dbReference type="NCBI Taxonomy" id="44745"/>
    <lineage>
        <taxon>Eukaryota</taxon>
        <taxon>Viridiplantae</taxon>
        <taxon>Chlorophyta</taxon>
        <taxon>core chlorophytes</taxon>
        <taxon>Chlorophyceae</taxon>
        <taxon>CS clade</taxon>
        <taxon>Chlamydomonadales</taxon>
        <taxon>Haematococcaceae</taxon>
        <taxon>Haematococcus</taxon>
    </lineage>
</organism>
<comment type="caution">
    <text evidence="2">The sequence shown here is derived from an EMBL/GenBank/DDBJ whole genome shotgun (WGS) entry which is preliminary data.</text>
</comment>
<evidence type="ECO:0000313" key="3">
    <source>
        <dbReference type="Proteomes" id="UP000485058"/>
    </source>
</evidence>
<gene>
    <name evidence="2" type="ORF">HaLaN_14919</name>
</gene>
<name>A0A699ZGY5_HAELA</name>
<keyword evidence="3" id="KW-1185">Reference proteome</keyword>
<accession>A0A699ZGY5</accession>
<sequence>MYLIAAPDRGESEGGAAGRSGVLIPDLYKGKIGLDLEEARHMRAAAGFCMGGALSFAAAQKVPLIVAAAPNYGTPNPQQFQVEEIKIPILATFGGKDMVMGFSDPAVRPEAQNGTVATDGDVRVAWDRIITFFRTQLQIPA</sequence>
<proteinExistence type="predicted"/>
<dbReference type="InterPro" id="IPR029058">
    <property type="entry name" value="AB_hydrolase_fold"/>
</dbReference>
<dbReference type="SUPFAM" id="SSF53474">
    <property type="entry name" value="alpha/beta-Hydrolases"/>
    <property type="match status" value="1"/>
</dbReference>
<feature type="domain" description="Dienelactone hydrolase" evidence="1">
    <location>
        <begin position="44"/>
        <end position="104"/>
    </location>
</feature>
<dbReference type="Proteomes" id="UP000485058">
    <property type="component" value="Unassembled WGS sequence"/>
</dbReference>
<dbReference type="EMBL" id="BLLF01001256">
    <property type="protein sequence ID" value="GFH18164.1"/>
    <property type="molecule type" value="Genomic_DNA"/>
</dbReference>
<dbReference type="InterPro" id="IPR002925">
    <property type="entry name" value="Dienelactn_hydro"/>
</dbReference>
<dbReference type="GO" id="GO:0016787">
    <property type="term" value="F:hydrolase activity"/>
    <property type="evidence" value="ECO:0007669"/>
    <property type="project" value="InterPro"/>
</dbReference>
<dbReference type="Pfam" id="PF01738">
    <property type="entry name" value="DLH"/>
    <property type="match status" value="1"/>
</dbReference>
<dbReference type="Gene3D" id="3.40.50.1820">
    <property type="entry name" value="alpha/beta hydrolase"/>
    <property type="match status" value="1"/>
</dbReference>
<dbReference type="InterPro" id="IPR051049">
    <property type="entry name" value="Dienelactone_hydrolase-like"/>
</dbReference>
<reference evidence="2 3" key="1">
    <citation type="submission" date="2020-02" db="EMBL/GenBank/DDBJ databases">
        <title>Draft genome sequence of Haematococcus lacustris strain NIES-144.</title>
        <authorList>
            <person name="Morimoto D."/>
            <person name="Nakagawa S."/>
            <person name="Yoshida T."/>
            <person name="Sawayama S."/>
        </authorList>
    </citation>
    <scope>NUCLEOTIDE SEQUENCE [LARGE SCALE GENOMIC DNA]</scope>
    <source>
        <strain evidence="2 3">NIES-144</strain>
    </source>
</reference>
<evidence type="ECO:0000313" key="2">
    <source>
        <dbReference type="EMBL" id="GFH18164.1"/>
    </source>
</evidence>
<evidence type="ECO:0000259" key="1">
    <source>
        <dbReference type="Pfam" id="PF01738"/>
    </source>
</evidence>
<protein>
    <submittedName>
        <fullName evidence="2">DLH domain-containing protein</fullName>
    </submittedName>
</protein>
<dbReference type="PANTHER" id="PTHR46623">
    <property type="entry name" value="CARBOXYMETHYLENEBUTENOLIDASE-RELATED"/>
    <property type="match status" value="1"/>
</dbReference>